<organism evidence="2 3">
    <name type="scientific">Desulfoferula mesophila</name>
    <dbReference type="NCBI Taxonomy" id="3058419"/>
    <lineage>
        <taxon>Bacteria</taxon>
        <taxon>Pseudomonadati</taxon>
        <taxon>Thermodesulfobacteriota</taxon>
        <taxon>Desulfarculia</taxon>
        <taxon>Desulfarculales</taxon>
        <taxon>Desulfarculaceae</taxon>
        <taxon>Desulfoferula</taxon>
    </lineage>
</organism>
<evidence type="ECO:0008006" key="4">
    <source>
        <dbReference type="Google" id="ProtNLM"/>
    </source>
</evidence>
<feature type="compositionally biased region" description="Basic and acidic residues" evidence="1">
    <location>
        <begin position="1"/>
        <end position="17"/>
    </location>
</feature>
<feature type="region of interest" description="Disordered" evidence="1">
    <location>
        <begin position="1"/>
        <end position="20"/>
    </location>
</feature>
<evidence type="ECO:0000313" key="3">
    <source>
        <dbReference type="Proteomes" id="UP001366166"/>
    </source>
</evidence>
<sequence>MKTTLRYEGEYSPDQKVEGQPTDLGYSSHGVIWSTPVWQNKKHEVGFHGRLYAMDVRTEAILPDSGLAFPGNLYDIRFGGTYRYKLDRGWILGGELTLGSPSDKPFNSYDDTSVNATATLMTVQQKKHYWLFLINYSNTRDFLADYPIPGVAYAYQPDNNLQLLLGLPLASAYWKPTPETTLRGLYIYPRTIISYAGYSVLKWMEVYTGFDWTHQRYFLYERQDSKDRFFFYQKEVKLGLKFRLPKGFVVDFSGAYAFDRLWFEGNDWDDRDQDRVDVENGPLVRLGVSWRF</sequence>
<accession>A0AAU9EGQ9</accession>
<keyword evidence="3" id="KW-1185">Reference proteome</keyword>
<evidence type="ECO:0000256" key="1">
    <source>
        <dbReference type="SAM" id="MobiDB-lite"/>
    </source>
</evidence>
<dbReference type="KEGG" id="dmp:FAK_02170"/>
<dbReference type="EMBL" id="AP028679">
    <property type="protein sequence ID" value="BEQ13151.1"/>
    <property type="molecule type" value="Genomic_DNA"/>
</dbReference>
<dbReference type="Proteomes" id="UP001366166">
    <property type="component" value="Chromosome"/>
</dbReference>
<protein>
    <recommendedName>
        <fullName evidence="4">Protochlamydia outer membrane protein domain-containing protein</fullName>
    </recommendedName>
</protein>
<name>A0AAU9EGQ9_9BACT</name>
<dbReference type="AlphaFoldDB" id="A0AAU9EGQ9"/>
<evidence type="ECO:0000313" key="2">
    <source>
        <dbReference type="EMBL" id="BEQ13151.1"/>
    </source>
</evidence>
<gene>
    <name evidence="2" type="ORF">FAK_02170</name>
</gene>
<proteinExistence type="predicted"/>
<reference evidence="3" key="1">
    <citation type="journal article" date="2023" name="Arch. Microbiol.">
        <title>Desulfoferula mesophilus gen. nov. sp. nov., a mesophilic sulfate-reducing bacterium isolated from a brackish lake sediment.</title>
        <authorList>
            <person name="Watanabe T."/>
            <person name="Yabe T."/>
            <person name="Tsuji J.M."/>
            <person name="Fukui M."/>
        </authorList>
    </citation>
    <scope>NUCLEOTIDE SEQUENCE [LARGE SCALE GENOMIC DNA]</scope>
    <source>
        <strain evidence="3">12FAK</strain>
    </source>
</reference>